<gene>
    <name evidence="2" type="ORF">HanXRQr2_Chr05g0203991</name>
</gene>
<protein>
    <submittedName>
        <fullName evidence="2">Uncharacterized protein</fullName>
    </submittedName>
</protein>
<accession>A0A9K3IXM6</accession>
<evidence type="ECO:0000313" key="3">
    <source>
        <dbReference type="Proteomes" id="UP000215914"/>
    </source>
</evidence>
<proteinExistence type="predicted"/>
<sequence length="113" mass="13202">MSKPTIKSHYLVASRVGANTNNSDNKEERRQRREGMFSRVVEPSPSPMIFDFAPSFNHPFPFFFFNGKCFNCYYYALFSSHHSYWILHLCNIILLVLRQITLSGPSDMLLYIV</sequence>
<dbReference type="EMBL" id="MNCJ02000320">
    <property type="protein sequence ID" value="KAF5805018.1"/>
    <property type="molecule type" value="Genomic_DNA"/>
</dbReference>
<reference evidence="2" key="2">
    <citation type="submission" date="2020-06" db="EMBL/GenBank/DDBJ databases">
        <title>Helianthus annuus Genome sequencing and assembly Release 2.</title>
        <authorList>
            <person name="Gouzy J."/>
            <person name="Langlade N."/>
            <person name="Munos S."/>
        </authorList>
    </citation>
    <scope>NUCLEOTIDE SEQUENCE</scope>
    <source>
        <tissue evidence="2">Leaves</tissue>
    </source>
</reference>
<organism evidence="2 3">
    <name type="scientific">Helianthus annuus</name>
    <name type="common">Common sunflower</name>
    <dbReference type="NCBI Taxonomy" id="4232"/>
    <lineage>
        <taxon>Eukaryota</taxon>
        <taxon>Viridiplantae</taxon>
        <taxon>Streptophyta</taxon>
        <taxon>Embryophyta</taxon>
        <taxon>Tracheophyta</taxon>
        <taxon>Spermatophyta</taxon>
        <taxon>Magnoliopsida</taxon>
        <taxon>eudicotyledons</taxon>
        <taxon>Gunneridae</taxon>
        <taxon>Pentapetalae</taxon>
        <taxon>asterids</taxon>
        <taxon>campanulids</taxon>
        <taxon>Asterales</taxon>
        <taxon>Asteraceae</taxon>
        <taxon>Asteroideae</taxon>
        <taxon>Heliantheae alliance</taxon>
        <taxon>Heliantheae</taxon>
        <taxon>Helianthus</taxon>
    </lineage>
</organism>
<feature type="region of interest" description="Disordered" evidence="1">
    <location>
        <begin position="17"/>
        <end position="37"/>
    </location>
</feature>
<keyword evidence="3" id="KW-1185">Reference proteome</keyword>
<dbReference type="AlphaFoldDB" id="A0A9K3IXM6"/>
<comment type="caution">
    <text evidence="2">The sequence shown here is derived from an EMBL/GenBank/DDBJ whole genome shotgun (WGS) entry which is preliminary data.</text>
</comment>
<reference evidence="2" key="1">
    <citation type="journal article" date="2017" name="Nature">
        <title>The sunflower genome provides insights into oil metabolism, flowering and Asterid evolution.</title>
        <authorList>
            <person name="Badouin H."/>
            <person name="Gouzy J."/>
            <person name="Grassa C.J."/>
            <person name="Murat F."/>
            <person name="Staton S.E."/>
            <person name="Cottret L."/>
            <person name="Lelandais-Briere C."/>
            <person name="Owens G.L."/>
            <person name="Carrere S."/>
            <person name="Mayjonade B."/>
            <person name="Legrand L."/>
            <person name="Gill N."/>
            <person name="Kane N.C."/>
            <person name="Bowers J.E."/>
            <person name="Hubner S."/>
            <person name="Bellec A."/>
            <person name="Berard A."/>
            <person name="Berges H."/>
            <person name="Blanchet N."/>
            <person name="Boniface M.C."/>
            <person name="Brunel D."/>
            <person name="Catrice O."/>
            <person name="Chaidir N."/>
            <person name="Claudel C."/>
            <person name="Donnadieu C."/>
            <person name="Faraut T."/>
            <person name="Fievet G."/>
            <person name="Helmstetter N."/>
            <person name="King M."/>
            <person name="Knapp S.J."/>
            <person name="Lai Z."/>
            <person name="Le Paslier M.C."/>
            <person name="Lippi Y."/>
            <person name="Lorenzon L."/>
            <person name="Mandel J.R."/>
            <person name="Marage G."/>
            <person name="Marchand G."/>
            <person name="Marquand E."/>
            <person name="Bret-Mestries E."/>
            <person name="Morien E."/>
            <person name="Nambeesan S."/>
            <person name="Nguyen T."/>
            <person name="Pegot-Espagnet P."/>
            <person name="Pouilly N."/>
            <person name="Raftis F."/>
            <person name="Sallet E."/>
            <person name="Schiex T."/>
            <person name="Thomas J."/>
            <person name="Vandecasteele C."/>
            <person name="Vares D."/>
            <person name="Vear F."/>
            <person name="Vautrin S."/>
            <person name="Crespi M."/>
            <person name="Mangin B."/>
            <person name="Burke J.M."/>
            <person name="Salse J."/>
            <person name="Munos S."/>
            <person name="Vincourt P."/>
            <person name="Rieseberg L.H."/>
            <person name="Langlade N.B."/>
        </authorList>
    </citation>
    <scope>NUCLEOTIDE SEQUENCE</scope>
    <source>
        <tissue evidence="2">Leaves</tissue>
    </source>
</reference>
<name>A0A9K3IXM6_HELAN</name>
<evidence type="ECO:0000256" key="1">
    <source>
        <dbReference type="SAM" id="MobiDB-lite"/>
    </source>
</evidence>
<dbReference type="Gramene" id="mRNA:HanXRQr2_Chr05g0203991">
    <property type="protein sequence ID" value="CDS:HanXRQr2_Chr05g0203991.1"/>
    <property type="gene ID" value="HanXRQr2_Chr05g0203991"/>
</dbReference>
<evidence type="ECO:0000313" key="2">
    <source>
        <dbReference type="EMBL" id="KAF5805018.1"/>
    </source>
</evidence>
<feature type="compositionally biased region" description="Basic and acidic residues" evidence="1">
    <location>
        <begin position="24"/>
        <end position="36"/>
    </location>
</feature>
<dbReference type="Proteomes" id="UP000215914">
    <property type="component" value="Unassembled WGS sequence"/>
</dbReference>